<evidence type="ECO:0000313" key="2">
    <source>
        <dbReference type="EMBL" id="OJG19424.1"/>
    </source>
</evidence>
<dbReference type="Proteomes" id="UP000181884">
    <property type="component" value="Unassembled WGS sequence"/>
</dbReference>
<feature type="region of interest" description="Disordered" evidence="1">
    <location>
        <begin position="57"/>
        <end position="95"/>
    </location>
</feature>
<name>A0A1L8RI84_9ENTE</name>
<protein>
    <submittedName>
        <fullName evidence="2">Uncharacterized protein</fullName>
    </submittedName>
</protein>
<comment type="caution">
    <text evidence="2">The sequence shown here is derived from an EMBL/GenBank/DDBJ whole genome shotgun (WGS) entry which is preliminary data.</text>
</comment>
<dbReference type="RefSeq" id="WP_067390037.1">
    <property type="nucleotide sequence ID" value="NZ_JXKH01000002.1"/>
</dbReference>
<evidence type="ECO:0000313" key="3">
    <source>
        <dbReference type="Proteomes" id="UP000181884"/>
    </source>
</evidence>
<dbReference type="EMBL" id="JXKH01000002">
    <property type="protein sequence ID" value="OJG19424.1"/>
    <property type="molecule type" value="Genomic_DNA"/>
</dbReference>
<dbReference type="STRING" id="214095.RU97_GL000995"/>
<keyword evidence="3" id="KW-1185">Reference proteome</keyword>
<sequence length="95" mass="10902">MQVKKEYTTFEDQEIIEKLQGVGTEYQALEIIDDEHEIDVVVISKEDWDTFQAATPMETPAPLVENEKPVEEPLHPEPDFTLEAGEIRESDDILD</sequence>
<proteinExistence type="predicted"/>
<feature type="compositionally biased region" description="Basic and acidic residues" evidence="1">
    <location>
        <begin position="65"/>
        <end position="78"/>
    </location>
</feature>
<accession>A0A1L8RI84</accession>
<gene>
    <name evidence="2" type="ORF">RU97_GL000995</name>
</gene>
<reference evidence="2 3" key="1">
    <citation type="submission" date="2014-12" db="EMBL/GenBank/DDBJ databases">
        <title>Draft genome sequences of 29 type strains of Enterococci.</title>
        <authorList>
            <person name="Zhong Z."/>
            <person name="Sun Z."/>
            <person name="Liu W."/>
            <person name="Zhang W."/>
            <person name="Zhang H."/>
        </authorList>
    </citation>
    <scope>NUCLEOTIDE SEQUENCE [LARGE SCALE GENOMIC DNA]</scope>
    <source>
        <strain evidence="2 3">DSM 17029</strain>
    </source>
</reference>
<feature type="compositionally biased region" description="Basic and acidic residues" evidence="1">
    <location>
        <begin position="85"/>
        <end position="95"/>
    </location>
</feature>
<evidence type="ECO:0000256" key="1">
    <source>
        <dbReference type="SAM" id="MobiDB-lite"/>
    </source>
</evidence>
<organism evidence="2 3">
    <name type="scientific">Enterococcus canis</name>
    <dbReference type="NCBI Taxonomy" id="214095"/>
    <lineage>
        <taxon>Bacteria</taxon>
        <taxon>Bacillati</taxon>
        <taxon>Bacillota</taxon>
        <taxon>Bacilli</taxon>
        <taxon>Lactobacillales</taxon>
        <taxon>Enterococcaceae</taxon>
        <taxon>Enterococcus</taxon>
    </lineage>
</organism>
<dbReference type="AlphaFoldDB" id="A0A1L8RI84"/>